<dbReference type="EMBL" id="LT670818">
    <property type="protein sequence ID" value="SHH67622.1"/>
    <property type="molecule type" value="Genomic_DNA"/>
</dbReference>
<dbReference type="Gene3D" id="3.40.630.30">
    <property type="match status" value="1"/>
</dbReference>
<evidence type="ECO:0000313" key="3">
    <source>
        <dbReference type="Proteomes" id="UP000190675"/>
    </source>
</evidence>
<dbReference type="CDD" id="cd04301">
    <property type="entry name" value="NAT_SF"/>
    <property type="match status" value="1"/>
</dbReference>
<gene>
    <name evidence="2" type="ORF">SAMN05444169_8729</name>
</gene>
<evidence type="ECO:0000259" key="1">
    <source>
        <dbReference type="PROSITE" id="PS51186"/>
    </source>
</evidence>
<proteinExistence type="predicted"/>
<evidence type="ECO:0000313" key="2">
    <source>
        <dbReference type="EMBL" id="SHH67622.1"/>
    </source>
</evidence>
<reference evidence="2 3" key="1">
    <citation type="submission" date="2016-11" db="EMBL/GenBank/DDBJ databases">
        <authorList>
            <person name="Jaros S."/>
            <person name="Januszkiewicz K."/>
            <person name="Wedrychowicz H."/>
        </authorList>
    </citation>
    <scope>NUCLEOTIDE SEQUENCE [LARGE SCALE GENOMIC DNA]</scope>
    <source>
        <strain evidence="2 3">GAS242</strain>
    </source>
</reference>
<dbReference type="AlphaFoldDB" id="A0A1M5UXB6"/>
<sequence length="145" mass="16734">MRRMYRIREVDGQDDEIADALADLHRLTFFDGAPVPEFDHGHWWLAFHETTPIAFAGVVPSTRAINAGYFCRVGVLRKHCGNALQLRLMRALESRARRIGWGCIVSDTTDNLASANNFIRAGYWLYRPQAPWAWPNTLYWRKSII</sequence>
<dbReference type="Proteomes" id="UP000190675">
    <property type="component" value="Chromosome I"/>
</dbReference>
<dbReference type="InterPro" id="IPR000182">
    <property type="entry name" value="GNAT_dom"/>
</dbReference>
<dbReference type="PROSITE" id="PS51186">
    <property type="entry name" value="GNAT"/>
    <property type="match status" value="1"/>
</dbReference>
<dbReference type="Pfam" id="PF00583">
    <property type="entry name" value="Acetyltransf_1"/>
    <property type="match status" value="1"/>
</dbReference>
<dbReference type="InterPro" id="IPR016181">
    <property type="entry name" value="Acyl_CoA_acyltransferase"/>
</dbReference>
<organism evidence="2 3">
    <name type="scientific">Bradyrhizobium erythrophlei</name>
    <dbReference type="NCBI Taxonomy" id="1437360"/>
    <lineage>
        <taxon>Bacteria</taxon>
        <taxon>Pseudomonadati</taxon>
        <taxon>Pseudomonadota</taxon>
        <taxon>Alphaproteobacteria</taxon>
        <taxon>Hyphomicrobiales</taxon>
        <taxon>Nitrobacteraceae</taxon>
        <taxon>Bradyrhizobium</taxon>
    </lineage>
</organism>
<dbReference type="GO" id="GO:0016747">
    <property type="term" value="F:acyltransferase activity, transferring groups other than amino-acyl groups"/>
    <property type="evidence" value="ECO:0007669"/>
    <property type="project" value="InterPro"/>
</dbReference>
<dbReference type="SUPFAM" id="SSF55729">
    <property type="entry name" value="Acyl-CoA N-acyltransferases (Nat)"/>
    <property type="match status" value="1"/>
</dbReference>
<accession>A0A1M5UXB6</accession>
<name>A0A1M5UXB6_9BRAD</name>
<protein>
    <recommendedName>
        <fullName evidence="1">N-acetyltransferase domain-containing protein</fullName>
    </recommendedName>
</protein>
<feature type="domain" description="N-acetyltransferase" evidence="1">
    <location>
        <begin position="5"/>
        <end position="145"/>
    </location>
</feature>